<organism evidence="2 3">
    <name type="scientific">Thioploca ingrica</name>
    <dbReference type="NCBI Taxonomy" id="40754"/>
    <lineage>
        <taxon>Bacteria</taxon>
        <taxon>Pseudomonadati</taxon>
        <taxon>Pseudomonadota</taxon>
        <taxon>Gammaproteobacteria</taxon>
        <taxon>Thiotrichales</taxon>
        <taxon>Thiotrichaceae</taxon>
        <taxon>Thioploca</taxon>
    </lineage>
</organism>
<evidence type="ECO:0000259" key="1">
    <source>
        <dbReference type="Pfam" id="PF01571"/>
    </source>
</evidence>
<dbReference type="PANTHER" id="PTHR22602">
    <property type="entry name" value="TRANSFERASE CAF17, MITOCHONDRIAL-RELATED"/>
    <property type="match status" value="1"/>
</dbReference>
<dbReference type="AlphaFoldDB" id="A0A090ACA3"/>
<keyword evidence="3" id="KW-1185">Reference proteome</keyword>
<dbReference type="PANTHER" id="PTHR22602:SF0">
    <property type="entry name" value="TRANSFERASE CAF17, MITOCHONDRIAL-RELATED"/>
    <property type="match status" value="1"/>
</dbReference>
<dbReference type="Gene3D" id="3.30.70.1400">
    <property type="entry name" value="Aminomethyltransferase beta-barrel domains"/>
    <property type="match status" value="1"/>
</dbReference>
<dbReference type="InterPro" id="IPR006222">
    <property type="entry name" value="GCVT_N"/>
</dbReference>
<feature type="domain" description="GCVT N-terminal" evidence="1">
    <location>
        <begin position="26"/>
        <end position="152"/>
    </location>
</feature>
<dbReference type="KEGG" id="tig:THII_1026"/>
<dbReference type="PIRSF" id="PIRSF006487">
    <property type="entry name" value="GcvT"/>
    <property type="match status" value="1"/>
</dbReference>
<dbReference type="InterPro" id="IPR045179">
    <property type="entry name" value="YgfZ/GcvT"/>
</dbReference>
<protein>
    <submittedName>
        <fullName evidence="2">Folate-binding protein YgfZ</fullName>
    </submittedName>
</protein>
<dbReference type="InterPro" id="IPR017703">
    <property type="entry name" value="YgfZ/GCV_T_CS"/>
</dbReference>
<dbReference type="InterPro" id="IPR029043">
    <property type="entry name" value="GcvT/YgfZ_C"/>
</dbReference>
<evidence type="ECO:0000313" key="3">
    <source>
        <dbReference type="Proteomes" id="UP000031623"/>
    </source>
</evidence>
<evidence type="ECO:0000313" key="2">
    <source>
        <dbReference type="EMBL" id="BAP55323.1"/>
    </source>
</evidence>
<dbReference type="SUPFAM" id="SSF103025">
    <property type="entry name" value="Folate-binding domain"/>
    <property type="match status" value="1"/>
</dbReference>
<dbReference type="Gene3D" id="2.40.30.160">
    <property type="match status" value="1"/>
</dbReference>
<dbReference type="Gene3D" id="3.30.70.1630">
    <property type="match status" value="1"/>
</dbReference>
<reference evidence="2 3" key="1">
    <citation type="journal article" date="2014" name="ISME J.">
        <title>Ecophysiology of Thioploca ingrica as revealed by the complete genome sequence supplemented with proteomic evidence.</title>
        <authorList>
            <person name="Kojima H."/>
            <person name="Ogura Y."/>
            <person name="Yamamoto N."/>
            <person name="Togashi T."/>
            <person name="Mori H."/>
            <person name="Watanabe T."/>
            <person name="Nemoto F."/>
            <person name="Kurokawa K."/>
            <person name="Hayashi T."/>
            <person name="Fukui M."/>
        </authorList>
    </citation>
    <scope>NUCLEOTIDE SEQUENCE [LARGE SCALE GENOMIC DNA]</scope>
</reference>
<dbReference type="GO" id="GO:0016226">
    <property type="term" value="P:iron-sulfur cluster assembly"/>
    <property type="evidence" value="ECO:0007669"/>
    <property type="project" value="TreeGrafter"/>
</dbReference>
<name>A0A090ACA3_9GAMM</name>
<dbReference type="SUPFAM" id="SSF101790">
    <property type="entry name" value="Aminomethyltransferase beta-barrel domain"/>
    <property type="match status" value="1"/>
</dbReference>
<dbReference type="OrthoDB" id="9796287at2"/>
<dbReference type="Pfam" id="PF01571">
    <property type="entry name" value="GCV_T"/>
    <property type="match status" value="1"/>
</dbReference>
<proteinExistence type="predicted"/>
<dbReference type="HOGENOM" id="CLU_007884_6_2_6"/>
<dbReference type="NCBIfam" id="TIGR03317">
    <property type="entry name" value="ygfZ_signature"/>
    <property type="match status" value="1"/>
</dbReference>
<dbReference type="STRING" id="40754.THII_1026"/>
<dbReference type="Proteomes" id="UP000031623">
    <property type="component" value="Chromosome"/>
</dbReference>
<sequence>MIIEQWQQYLQQNGAQFEDNVVLHFGSPEQERQAALQGDILTDLSYFGIIKVSGSDAAKFLQGQLTNDVLQVNANQSQLTAWCNPKGRIIVNLRLFKRQDAYYLFLPQASVEITLKRLRMYILRAAVQLEDVSHQLVRLGIAGEQSASLIADNLKCIPPAAINASLTLETTTIIRVQGTQPRYLLFTETPQMIWSPLAQFARPVGAAIWQWLDILAGLPQIVPATSEEFVPQMINYSLIGGVNFKKGCYTGQEIVARMQYLGTLKRRMYLAKIDTTSLPQPGDALYVNSEPQSVGKIVNAQWHPHGGVVVLAVIQITHAEQDEIHWQTPLGEKLHWLDLPYPVADN</sequence>
<dbReference type="EMBL" id="AP014633">
    <property type="protein sequence ID" value="BAP55323.1"/>
    <property type="molecule type" value="Genomic_DNA"/>
</dbReference>
<accession>A0A090ACA3</accession>
<gene>
    <name evidence="2" type="ORF">THII_1026</name>
</gene>